<dbReference type="EMBL" id="LN515531">
    <property type="protein sequence ID" value="CEA14307.1"/>
    <property type="molecule type" value="Genomic_DNA"/>
</dbReference>
<feature type="domain" description="Glycosyltransferase subfamily 4-like N-terminal" evidence="2">
    <location>
        <begin position="16"/>
        <end position="210"/>
    </location>
</feature>
<dbReference type="GO" id="GO:0016757">
    <property type="term" value="F:glycosyltransferase activity"/>
    <property type="evidence" value="ECO:0007669"/>
    <property type="project" value="InterPro"/>
</dbReference>
<keyword evidence="3" id="KW-0808">Transferase</keyword>
<dbReference type="InterPro" id="IPR001296">
    <property type="entry name" value="Glyco_trans_1"/>
</dbReference>
<dbReference type="AlphaFoldDB" id="A0A090IA69"/>
<sequence>MKICLISNLYPPNVLGGAEVSVKKVSEELVKKGHEVIVITTPFSENDVEIINGVKIYQVKPLNLYEIYHHPNQSMLLKPLWHIIDLWNPYDERIIENILKTENPDVVHIHNFKGLSLSSFAPAKSLKIPLVFTTHDYSLVCMRANLLNSSGEICKNPSALCKIYNQIQKHLAKNKVDLLISPSQFVINKLKSNGLFKDVKSKKIPLGIELKDNEKFEKDYSQTNILYVGNLGEHKGVHILLKAFRKIENRNIRLDIVGKGLCSEKLKSMSENDNRIKFHDFLEGKELIKMYQQANLTVVPSIWYDNSPMVIYESFSCRTPVIGSKIGGIPELIEDGFNGYLFEAGNVNELQKLLENLIDSPETLKKLEQGTYESVQRYTMDKHIKQLEREYQKLAK</sequence>
<feature type="domain" description="Glycosyl transferase family 1" evidence="1">
    <location>
        <begin position="213"/>
        <end position="372"/>
    </location>
</feature>
<dbReference type="Pfam" id="PF00534">
    <property type="entry name" value="Glycos_transf_1"/>
    <property type="match status" value="1"/>
</dbReference>
<dbReference type="SUPFAM" id="SSF53756">
    <property type="entry name" value="UDP-Glycosyltransferase/glycogen phosphorylase"/>
    <property type="match status" value="1"/>
</dbReference>
<dbReference type="CDD" id="cd03823">
    <property type="entry name" value="GT4_ExpE7-like"/>
    <property type="match status" value="1"/>
</dbReference>
<dbReference type="PANTHER" id="PTHR45947:SF3">
    <property type="entry name" value="SULFOQUINOVOSYL TRANSFERASE SQD2"/>
    <property type="match status" value="1"/>
</dbReference>
<dbReference type="PANTHER" id="PTHR45947">
    <property type="entry name" value="SULFOQUINOVOSYL TRANSFERASE SQD2"/>
    <property type="match status" value="1"/>
</dbReference>
<evidence type="ECO:0000259" key="1">
    <source>
        <dbReference type="Pfam" id="PF00534"/>
    </source>
</evidence>
<evidence type="ECO:0000259" key="2">
    <source>
        <dbReference type="Pfam" id="PF13439"/>
    </source>
</evidence>
<dbReference type="PATRIC" id="fig|2162.9.peg.2044"/>
<protein>
    <submittedName>
        <fullName evidence="3">Glycosyltransferase</fullName>
    </submittedName>
</protein>
<gene>
    <name evidence="3" type="ORF">DSM1535_1983</name>
</gene>
<reference evidence="3" key="1">
    <citation type="submission" date="2014-08" db="EMBL/GenBank/DDBJ databases">
        <authorList>
            <person name="Wibberg D."/>
        </authorList>
    </citation>
    <scope>NUCLEOTIDE SEQUENCE</scope>
</reference>
<dbReference type="InterPro" id="IPR050194">
    <property type="entry name" value="Glycosyltransferase_grp1"/>
</dbReference>
<dbReference type="InterPro" id="IPR028098">
    <property type="entry name" value="Glyco_trans_4-like_N"/>
</dbReference>
<name>A0A090IA69_METFO</name>
<dbReference type="RefSeq" id="WP_048073362.1">
    <property type="nucleotide sequence ID" value="NZ_JARVXG010000034.1"/>
</dbReference>
<dbReference type="Pfam" id="PF13439">
    <property type="entry name" value="Glyco_transf_4"/>
    <property type="match status" value="1"/>
</dbReference>
<dbReference type="Gene3D" id="3.40.50.2000">
    <property type="entry name" value="Glycogen Phosphorylase B"/>
    <property type="match status" value="2"/>
</dbReference>
<accession>A0A090IA69</accession>
<proteinExistence type="predicted"/>
<organism evidence="3">
    <name type="scientific">Methanobacterium formicicum</name>
    <dbReference type="NCBI Taxonomy" id="2162"/>
    <lineage>
        <taxon>Archaea</taxon>
        <taxon>Methanobacteriati</taxon>
        <taxon>Methanobacteriota</taxon>
        <taxon>Methanomada group</taxon>
        <taxon>Methanobacteria</taxon>
        <taxon>Methanobacteriales</taxon>
        <taxon>Methanobacteriaceae</taxon>
        <taxon>Methanobacterium</taxon>
    </lineage>
</organism>
<evidence type="ECO:0000313" key="3">
    <source>
        <dbReference type="EMBL" id="CEA14307.1"/>
    </source>
</evidence>
<dbReference type="KEGG" id="mfi:DSM1535_1983"/>